<accession>A0ABQ5SGP4</accession>
<evidence type="ECO:0000256" key="1">
    <source>
        <dbReference type="SAM" id="MobiDB-lite"/>
    </source>
</evidence>
<comment type="caution">
    <text evidence="2">The sequence shown here is derived from an EMBL/GenBank/DDBJ whole genome shotgun (WGS) entry which is preliminary data.</text>
</comment>
<name>A0ABQ5SGP4_9CHLO</name>
<feature type="region of interest" description="Disordered" evidence="1">
    <location>
        <begin position="1"/>
        <end position="72"/>
    </location>
</feature>
<feature type="compositionally biased region" description="Low complexity" evidence="1">
    <location>
        <begin position="61"/>
        <end position="72"/>
    </location>
</feature>
<gene>
    <name evidence="2" type="ORF">VaNZ11_013694</name>
</gene>
<keyword evidence="3" id="KW-1185">Reference proteome</keyword>
<evidence type="ECO:0000313" key="2">
    <source>
        <dbReference type="EMBL" id="GLI69137.1"/>
    </source>
</evidence>
<proteinExistence type="predicted"/>
<evidence type="ECO:0000313" key="3">
    <source>
        <dbReference type="Proteomes" id="UP001165090"/>
    </source>
</evidence>
<dbReference type="EMBL" id="BSDZ01000080">
    <property type="protein sequence ID" value="GLI69137.1"/>
    <property type="molecule type" value="Genomic_DNA"/>
</dbReference>
<reference evidence="2 3" key="1">
    <citation type="journal article" date="2023" name="IScience">
        <title>Expanded male sex-determining region conserved during the evolution of homothallism in the green alga Volvox.</title>
        <authorList>
            <person name="Yamamoto K."/>
            <person name="Matsuzaki R."/>
            <person name="Mahakham W."/>
            <person name="Heman W."/>
            <person name="Sekimoto H."/>
            <person name="Kawachi M."/>
            <person name="Minakuchi Y."/>
            <person name="Toyoda A."/>
            <person name="Nozaki H."/>
        </authorList>
    </citation>
    <scope>NUCLEOTIDE SEQUENCE [LARGE SCALE GENOMIC DNA]</scope>
    <source>
        <strain evidence="2 3">NIES-4468</strain>
    </source>
</reference>
<feature type="non-terminal residue" evidence="2">
    <location>
        <position position="1"/>
    </location>
</feature>
<organism evidence="2 3">
    <name type="scientific">Volvox africanus</name>
    <dbReference type="NCBI Taxonomy" id="51714"/>
    <lineage>
        <taxon>Eukaryota</taxon>
        <taxon>Viridiplantae</taxon>
        <taxon>Chlorophyta</taxon>
        <taxon>core chlorophytes</taxon>
        <taxon>Chlorophyceae</taxon>
        <taxon>CS clade</taxon>
        <taxon>Chlamydomonadales</taxon>
        <taxon>Volvocaceae</taxon>
        <taxon>Volvox</taxon>
    </lineage>
</organism>
<protein>
    <submittedName>
        <fullName evidence="2">Uncharacterized protein</fullName>
    </submittedName>
</protein>
<sequence>SSTLGLLPSPPPLPPLQQGQQQQQEYPAEGASHIERITVLPPSDRPPEHGTLQEAEGNGDSRGSGSSSIVSSQCGFCHEGKTTGVRLQAYLKAILTTARLTCRGPAAAAAVAVSEPGGRPAAAAPTALATEDRALHDNVTAADTGRTREPSSARDPLPAASVLPSPFLLSGRSFLRSSLEIETIPCQPILGGNSNSPLLAVARSSGVSITRYPAVHYGLLHTNLSGSGTGSVSALGVGGGLPGASSIDQGLPKEALLNLSRFAGSTDRDDDLSTVGSLNSTTQYPLPLLGSKTSGLIVEEGG</sequence>
<dbReference type="Proteomes" id="UP001165090">
    <property type="component" value="Unassembled WGS sequence"/>
</dbReference>
<feature type="non-terminal residue" evidence="2">
    <location>
        <position position="302"/>
    </location>
</feature>